<dbReference type="EMBL" id="JAWDIO010000002">
    <property type="protein sequence ID" value="MDU0352796.1"/>
    <property type="molecule type" value="Genomic_DNA"/>
</dbReference>
<evidence type="ECO:0000313" key="1">
    <source>
        <dbReference type="EMBL" id="MDU0352796.1"/>
    </source>
</evidence>
<dbReference type="RefSeq" id="WP_316024503.1">
    <property type="nucleotide sequence ID" value="NZ_JAWDIO010000002.1"/>
</dbReference>
<name>A0ABU3SS01_9ALTE</name>
<comment type="caution">
    <text evidence="1">The sequence shown here is derived from an EMBL/GenBank/DDBJ whole genome shotgun (WGS) entry which is preliminary data.</text>
</comment>
<dbReference type="Proteomes" id="UP001247805">
    <property type="component" value="Unassembled WGS sequence"/>
</dbReference>
<reference evidence="1 2" key="1">
    <citation type="submission" date="2023-10" db="EMBL/GenBank/DDBJ databases">
        <title>Glaciecola aquimarina strain GGW-M5 nov., isolated from a coastal seawater.</title>
        <authorList>
            <person name="Bayburt H."/>
            <person name="Kim J.M."/>
            <person name="Choi B.J."/>
            <person name="Jeon C.O."/>
        </authorList>
    </citation>
    <scope>NUCLEOTIDE SEQUENCE [LARGE SCALE GENOMIC DNA]</scope>
    <source>
        <strain evidence="1 2">KCTC 32108</strain>
    </source>
</reference>
<protein>
    <submittedName>
        <fullName evidence="1">Uncharacterized protein</fullName>
    </submittedName>
</protein>
<proteinExistence type="predicted"/>
<gene>
    <name evidence="1" type="ORF">RS130_01630</name>
</gene>
<evidence type="ECO:0000313" key="2">
    <source>
        <dbReference type="Proteomes" id="UP001247805"/>
    </source>
</evidence>
<sequence>MNRKIASICSLSGLGLIAILTLGNVSSSLDEGQLFCKCEPNIAFNHTLPLSHPINKCAATQSDAVSWSSWIKGSSSSYQFHFIDLLELLSRTKDYTTEDYTDRK</sequence>
<accession>A0ABU3SS01</accession>
<keyword evidence="2" id="KW-1185">Reference proteome</keyword>
<organism evidence="1 2">
    <name type="scientific">Paraglaciecola aquimarina</name>
    <dbReference type="NCBI Taxonomy" id="1235557"/>
    <lineage>
        <taxon>Bacteria</taxon>
        <taxon>Pseudomonadati</taxon>
        <taxon>Pseudomonadota</taxon>
        <taxon>Gammaproteobacteria</taxon>
        <taxon>Alteromonadales</taxon>
        <taxon>Alteromonadaceae</taxon>
        <taxon>Paraglaciecola</taxon>
    </lineage>
</organism>